<keyword evidence="4" id="KW-1185">Reference proteome</keyword>
<accession>A0A1K1P819</accession>
<protein>
    <submittedName>
        <fullName evidence="3">Peptidase family S41</fullName>
    </submittedName>
</protein>
<dbReference type="OrthoDB" id="5480566at2"/>
<dbReference type="Proteomes" id="UP000182248">
    <property type="component" value="Unassembled WGS sequence"/>
</dbReference>
<dbReference type="STRING" id="1150368.SAMN02927921_01677"/>
<evidence type="ECO:0000259" key="2">
    <source>
        <dbReference type="Pfam" id="PF03572"/>
    </source>
</evidence>
<dbReference type="AlphaFoldDB" id="A0A1K1P819"/>
<evidence type="ECO:0000313" key="3">
    <source>
        <dbReference type="EMBL" id="SFW43727.1"/>
    </source>
</evidence>
<dbReference type="GO" id="GO:0008236">
    <property type="term" value="F:serine-type peptidase activity"/>
    <property type="evidence" value="ECO:0007669"/>
    <property type="project" value="InterPro"/>
</dbReference>
<dbReference type="Gene3D" id="3.90.226.10">
    <property type="entry name" value="2-enoyl-CoA Hydratase, Chain A, domain 1"/>
    <property type="match status" value="1"/>
</dbReference>
<dbReference type="SUPFAM" id="SSF52096">
    <property type="entry name" value="ClpP/crotonase"/>
    <property type="match status" value="1"/>
</dbReference>
<evidence type="ECO:0000256" key="1">
    <source>
        <dbReference type="SAM" id="SignalP"/>
    </source>
</evidence>
<dbReference type="GO" id="GO:0006508">
    <property type="term" value="P:proteolysis"/>
    <property type="evidence" value="ECO:0007669"/>
    <property type="project" value="InterPro"/>
</dbReference>
<gene>
    <name evidence="3" type="ORF">SAMN02927921_01677</name>
</gene>
<dbReference type="InterPro" id="IPR029045">
    <property type="entry name" value="ClpP/crotonase-like_dom_sf"/>
</dbReference>
<feature type="domain" description="Tail specific protease" evidence="2">
    <location>
        <begin position="255"/>
        <end position="431"/>
    </location>
</feature>
<evidence type="ECO:0000313" key="4">
    <source>
        <dbReference type="Proteomes" id="UP000182248"/>
    </source>
</evidence>
<dbReference type="EMBL" id="FPJE01000007">
    <property type="protein sequence ID" value="SFW43727.1"/>
    <property type="molecule type" value="Genomic_DNA"/>
</dbReference>
<feature type="chain" id="PRO_5012588798" evidence="1">
    <location>
        <begin position="26"/>
        <end position="510"/>
    </location>
</feature>
<feature type="signal peptide" evidence="1">
    <location>
        <begin position="1"/>
        <end position="25"/>
    </location>
</feature>
<name>A0A1K1P819_9FLAO</name>
<sequence>MKTKKLHYGLLLILLLGYGRGNTQAVDDTFSRDKMRKDLEVFRNIRLRANSGLYKYRTPEQTDSIYAWAETQIERSSTYRDFYNIIVKLTDFEGSLHNDTRLPDKYRKSMAAEPSGYFPYPLTLVAGTWVMNTTSADIPLGARIVSVNGRPIAEIIANLGKYYTTDGTNTTGKTIGLRYHFSRYYRLHYGPEADFEVCFIPHGAVEKQCRHIRSTGYKNYYNNVKHRYSRPFDEGEQKDWEEEEIYTFRVPDGQTGLLTVNSFSLGGKHSEKHLRYVHFLDSVFSAVQQQGLRNLIVDIRNNGGGTDPNDLVTYSYLTDRNFQENRQAWVSFRKVPYLRYAYSKVPAFLRPLGAGKYHRMLREEFPIEKDGRFYEDETSEDHQVRTPAENAFTGNIYLLISPRVASAGSLFAAMVAGNSNTVTVGEETMGGYYGHNGHTPWGYVLPKSKITTFFSLVNLEQDVPQRDGQPYHRGIIPDYSVSQSYDDYLEHKDTQMEFVRKLIRERDSVR</sequence>
<organism evidence="3 4">
    <name type="scientific">Sinomicrobium oceani</name>
    <dbReference type="NCBI Taxonomy" id="1150368"/>
    <lineage>
        <taxon>Bacteria</taxon>
        <taxon>Pseudomonadati</taxon>
        <taxon>Bacteroidota</taxon>
        <taxon>Flavobacteriia</taxon>
        <taxon>Flavobacteriales</taxon>
        <taxon>Flavobacteriaceae</taxon>
        <taxon>Sinomicrobium</taxon>
    </lineage>
</organism>
<dbReference type="InterPro" id="IPR005151">
    <property type="entry name" value="Tail-specific_protease"/>
</dbReference>
<proteinExistence type="predicted"/>
<keyword evidence="1" id="KW-0732">Signal</keyword>
<dbReference type="Pfam" id="PF03572">
    <property type="entry name" value="Peptidase_S41"/>
    <property type="match status" value="1"/>
</dbReference>
<dbReference type="RefSeq" id="WP_072316898.1">
    <property type="nucleotide sequence ID" value="NZ_FPJE01000007.1"/>
</dbReference>
<reference evidence="3 4" key="1">
    <citation type="submission" date="2016-11" db="EMBL/GenBank/DDBJ databases">
        <authorList>
            <person name="Jaros S."/>
            <person name="Januszkiewicz K."/>
            <person name="Wedrychowicz H."/>
        </authorList>
    </citation>
    <scope>NUCLEOTIDE SEQUENCE [LARGE SCALE GENOMIC DNA]</scope>
    <source>
        <strain evidence="3 4">CGMCC 1.12145</strain>
    </source>
</reference>